<protein>
    <recommendedName>
        <fullName evidence="5">NTP pyrophosphohydrolase</fullName>
    </recommendedName>
</protein>
<gene>
    <name evidence="3" type="ORF">E6C70_14710</name>
    <name evidence="2" type="ORF">E6C70_14990</name>
</gene>
<dbReference type="Proteomes" id="UP000307380">
    <property type="component" value="Unassembled WGS sequence"/>
</dbReference>
<keyword evidence="4" id="KW-1185">Reference proteome</keyword>
<dbReference type="EMBL" id="SSSN01000013">
    <property type="protein sequence ID" value="THG30612.1"/>
    <property type="molecule type" value="Genomic_DNA"/>
</dbReference>
<comment type="caution">
    <text evidence="3">The sequence shown here is derived from an EMBL/GenBank/DDBJ whole genome shotgun (WGS) entry which is preliminary data.</text>
</comment>
<reference evidence="3 4" key="1">
    <citation type="submission" date="2019-04" db="EMBL/GenBank/DDBJ databases">
        <authorList>
            <person name="Jiang L."/>
        </authorList>
    </citation>
    <scope>NUCLEOTIDE SEQUENCE [LARGE SCALE GENOMIC DNA]</scope>
    <source>
        <strain evidence="3 4">YIM 131861</strain>
    </source>
</reference>
<evidence type="ECO:0000313" key="4">
    <source>
        <dbReference type="Proteomes" id="UP000307380"/>
    </source>
</evidence>
<feature type="compositionally biased region" description="Low complexity" evidence="1">
    <location>
        <begin position="7"/>
        <end position="22"/>
    </location>
</feature>
<organism evidence="3 4">
    <name type="scientific">Orlajensenia flava</name>
    <dbReference type="NCBI Taxonomy" id="2565934"/>
    <lineage>
        <taxon>Bacteria</taxon>
        <taxon>Bacillati</taxon>
        <taxon>Actinomycetota</taxon>
        <taxon>Actinomycetes</taxon>
        <taxon>Micrococcales</taxon>
        <taxon>Microbacteriaceae</taxon>
        <taxon>Orlajensenia</taxon>
    </lineage>
</organism>
<dbReference type="RefSeq" id="WP_136425311.1">
    <property type="nucleotide sequence ID" value="NZ_SSSN01000013.1"/>
</dbReference>
<dbReference type="AlphaFoldDB" id="A0A4S4FL32"/>
<evidence type="ECO:0008006" key="5">
    <source>
        <dbReference type="Google" id="ProtNLM"/>
    </source>
</evidence>
<dbReference type="OrthoDB" id="5119617at2"/>
<sequence length="134" mass="13678">MDAPTDGTSEAATGGGNTAAPGQPLHPGRITVAERALGRVAEVVTAETLGVSRDKLSVTVAAGGGGLALQVRSPLPVPDLDDDAAIHAGGSVIDRLTAAQATIRDRATQIMGRPVVRVNIRIDGAEISERKRVL</sequence>
<proteinExistence type="predicted"/>
<accession>A0A4S4FL32</accession>
<evidence type="ECO:0000256" key="1">
    <source>
        <dbReference type="SAM" id="MobiDB-lite"/>
    </source>
</evidence>
<evidence type="ECO:0000313" key="2">
    <source>
        <dbReference type="EMBL" id="THG30349.1"/>
    </source>
</evidence>
<dbReference type="EMBL" id="SSSN01000014">
    <property type="protein sequence ID" value="THG30349.1"/>
    <property type="molecule type" value="Genomic_DNA"/>
</dbReference>
<name>A0A4S4FL32_9MICO</name>
<feature type="region of interest" description="Disordered" evidence="1">
    <location>
        <begin position="1"/>
        <end position="27"/>
    </location>
</feature>
<evidence type="ECO:0000313" key="3">
    <source>
        <dbReference type="EMBL" id="THG30612.1"/>
    </source>
</evidence>